<sequence length="331" mass="36440">MTTLQEIWSEYKMNFLVASFLSLIMLLLSAALIFTIEGGPGPTAEDPDGEGSGMFPSAGIAMWWAIITSSTIGYGDVYPTTAGGRLIGVALAWVGVAFFAIPAGILSSAFALKVEMAGEIKARQVRKEGFAVDTISTWWHLRSLQARSPHTMDVLNSKVVTMQKRFFNDVKAAMASADSFDVARTTHTQEYGKLMANPYYSDENGEPFQPRDLNGVPLEPGPDDQIRRCFIFLYMLGCKLSLRSVMVILDDAISEREVGVADVLNRTADMDVRLSKTLKEVNASQAKLTRNLKNKMAKYDLAMEKMAKQDVKIDSILQLLEEQRATGATTV</sequence>
<reference evidence="10 11" key="1">
    <citation type="submission" date="2011-02" db="EMBL/GenBank/DDBJ databases">
        <title>The Genome Sequence of Sphaeroforma arctica JP610.</title>
        <authorList>
            <consortium name="The Broad Institute Genome Sequencing Platform"/>
            <person name="Russ C."/>
            <person name="Cuomo C."/>
            <person name="Young S.K."/>
            <person name="Zeng Q."/>
            <person name="Gargeya S."/>
            <person name="Alvarado L."/>
            <person name="Berlin A."/>
            <person name="Chapman S.B."/>
            <person name="Chen Z."/>
            <person name="Freedman E."/>
            <person name="Gellesch M."/>
            <person name="Goldberg J."/>
            <person name="Griggs A."/>
            <person name="Gujja S."/>
            <person name="Heilman E."/>
            <person name="Heiman D."/>
            <person name="Howarth C."/>
            <person name="Mehta T."/>
            <person name="Neiman D."/>
            <person name="Pearson M."/>
            <person name="Roberts A."/>
            <person name="Saif S."/>
            <person name="Shea T."/>
            <person name="Shenoy N."/>
            <person name="Sisk P."/>
            <person name="Stolte C."/>
            <person name="Sykes S."/>
            <person name="White J."/>
            <person name="Yandava C."/>
            <person name="Burger G."/>
            <person name="Gray M.W."/>
            <person name="Holland P.W.H."/>
            <person name="King N."/>
            <person name="Lang F.B.F."/>
            <person name="Roger A.J."/>
            <person name="Ruiz-Trillo I."/>
            <person name="Haas B."/>
            <person name="Nusbaum C."/>
            <person name="Birren B."/>
        </authorList>
    </citation>
    <scope>NUCLEOTIDE SEQUENCE [LARGE SCALE GENOMIC DNA]</scope>
    <source>
        <strain evidence="10 11">JP610</strain>
    </source>
</reference>
<organism evidence="10 11">
    <name type="scientific">Sphaeroforma arctica JP610</name>
    <dbReference type="NCBI Taxonomy" id="667725"/>
    <lineage>
        <taxon>Eukaryota</taxon>
        <taxon>Ichthyosporea</taxon>
        <taxon>Ichthyophonida</taxon>
        <taxon>Sphaeroforma</taxon>
    </lineage>
</organism>
<evidence type="ECO:0000256" key="7">
    <source>
        <dbReference type="ARBA" id="ARBA00023303"/>
    </source>
</evidence>
<feature type="transmembrane region" description="Helical" evidence="8">
    <location>
        <begin position="54"/>
        <end position="74"/>
    </location>
</feature>
<gene>
    <name evidence="10" type="ORF">SARC_10527</name>
</gene>
<keyword evidence="6 8" id="KW-0472">Membrane</keyword>
<evidence type="ECO:0000256" key="4">
    <source>
        <dbReference type="ARBA" id="ARBA00022989"/>
    </source>
</evidence>
<name>A0A0L0FJR5_9EUKA</name>
<evidence type="ECO:0000259" key="9">
    <source>
        <dbReference type="Pfam" id="PF07885"/>
    </source>
</evidence>
<keyword evidence="5" id="KW-0406">Ion transport</keyword>
<dbReference type="GeneID" id="25911031"/>
<dbReference type="GO" id="GO:0001508">
    <property type="term" value="P:action potential"/>
    <property type="evidence" value="ECO:0007669"/>
    <property type="project" value="TreeGrafter"/>
</dbReference>
<dbReference type="eggNOG" id="KOG1419">
    <property type="taxonomic scope" value="Eukaryota"/>
</dbReference>
<keyword evidence="11" id="KW-1185">Reference proteome</keyword>
<keyword evidence="3 8" id="KW-0812">Transmembrane</keyword>
<evidence type="ECO:0000256" key="6">
    <source>
        <dbReference type="ARBA" id="ARBA00023136"/>
    </source>
</evidence>
<evidence type="ECO:0000256" key="2">
    <source>
        <dbReference type="ARBA" id="ARBA00022448"/>
    </source>
</evidence>
<dbReference type="Pfam" id="PF07885">
    <property type="entry name" value="Ion_trans_2"/>
    <property type="match status" value="1"/>
</dbReference>
<keyword evidence="2" id="KW-0813">Transport</keyword>
<evidence type="ECO:0000256" key="5">
    <source>
        <dbReference type="ARBA" id="ARBA00023065"/>
    </source>
</evidence>
<keyword evidence="4 8" id="KW-1133">Transmembrane helix</keyword>
<dbReference type="InterPro" id="IPR013099">
    <property type="entry name" value="K_chnl_dom"/>
</dbReference>
<dbReference type="PANTHER" id="PTHR11537">
    <property type="entry name" value="VOLTAGE-GATED POTASSIUM CHANNEL"/>
    <property type="match status" value="1"/>
</dbReference>
<dbReference type="AlphaFoldDB" id="A0A0L0FJR5"/>
<dbReference type="RefSeq" id="XP_014150902.1">
    <property type="nucleotide sequence ID" value="XM_014295427.1"/>
</dbReference>
<evidence type="ECO:0000313" key="10">
    <source>
        <dbReference type="EMBL" id="KNC77000.1"/>
    </source>
</evidence>
<dbReference type="Proteomes" id="UP000054560">
    <property type="component" value="Unassembled WGS sequence"/>
</dbReference>
<dbReference type="STRING" id="667725.A0A0L0FJR5"/>
<proteinExistence type="predicted"/>
<dbReference type="EMBL" id="KQ242880">
    <property type="protein sequence ID" value="KNC77000.1"/>
    <property type="molecule type" value="Genomic_DNA"/>
</dbReference>
<dbReference type="PANTHER" id="PTHR11537:SF6">
    <property type="entry name" value="POTASSIUM VOLTAGE-GATED CHANNEL SUBFAMILY KQT MEMBER 2"/>
    <property type="match status" value="1"/>
</dbReference>
<accession>A0A0L0FJR5</accession>
<evidence type="ECO:0000313" key="11">
    <source>
        <dbReference type="Proteomes" id="UP000054560"/>
    </source>
</evidence>
<protein>
    <recommendedName>
        <fullName evidence="9">Potassium channel domain-containing protein</fullName>
    </recommendedName>
</protein>
<dbReference type="InterPro" id="IPR028325">
    <property type="entry name" value="VG_K_chnl"/>
</dbReference>
<dbReference type="OrthoDB" id="8879391at2759"/>
<keyword evidence="7" id="KW-0407">Ion channel</keyword>
<feature type="domain" description="Potassium channel" evidence="9">
    <location>
        <begin position="23"/>
        <end position="109"/>
    </location>
</feature>
<evidence type="ECO:0000256" key="1">
    <source>
        <dbReference type="ARBA" id="ARBA00004141"/>
    </source>
</evidence>
<comment type="subcellular location">
    <subcellularLocation>
        <location evidence="1">Membrane</location>
        <topology evidence="1">Multi-pass membrane protein</topology>
    </subcellularLocation>
</comment>
<dbReference type="GO" id="GO:0005516">
    <property type="term" value="F:calmodulin binding"/>
    <property type="evidence" value="ECO:0007669"/>
    <property type="project" value="TreeGrafter"/>
</dbReference>
<dbReference type="GO" id="GO:0008076">
    <property type="term" value="C:voltage-gated potassium channel complex"/>
    <property type="evidence" value="ECO:0007669"/>
    <property type="project" value="InterPro"/>
</dbReference>
<evidence type="ECO:0000256" key="3">
    <source>
        <dbReference type="ARBA" id="ARBA00022692"/>
    </source>
</evidence>
<feature type="transmembrane region" description="Helical" evidence="8">
    <location>
        <begin position="15"/>
        <end position="34"/>
    </location>
</feature>
<dbReference type="PRINTS" id="PR00169">
    <property type="entry name" value="KCHANNEL"/>
</dbReference>
<feature type="transmembrane region" description="Helical" evidence="8">
    <location>
        <begin position="86"/>
        <end position="112"/>
    </location>
</feature>
<dbReference type="GO" id="GO:0005249">
    <property type="term" value="F:voltage-gated potassium channel activity"/>
    <property type="evidence" value="ECO:0007669"/>
    <property type="project" value="InterPro"/>
</dbReference>
<evidence type="ECO:0000256" key="8">
    <source>
        <dbReference type="SAM" id="Phobius"/>
    </source>
</evidence>
<dbReference type="Gene3D" id="1.10.287.70">
    <property type="match status" value="1"/>
</dbReference>
<dbReference type="SUPFAM" id="SSF81324">
    <property type="entry name" value="Voltage-gated potassium channels"/>
    <property type="match status" value="1"/>
</dbReference>